<evidence type="ECO:0000313" key="3">
    <source>
        <dbReference type="Proteomes" id="UP000234335"/>
    </source>
</evidence>
<name>A0A2I1M956_9FIRM</name>
<reference evidence="2 3" key="1">
    <citation type="submission" date="2017-12" db="EMBL/GenBank/DDBJ databases">
        <title>Phylogenetic diversity of female urinary microbiome.</title>
        <authorList>
            <person name="Thomas-White K."/>
            <person name="Wolfe A.J."/>
        </authorList>
    </citation>
    <scope>NUCLEOTIDE SEQUENCE [LARGE SCALE GENOMIC DNA]</scope>
    <source>
        <strain evidence="2 3">UMB0119</strain>
    </source>
</reference>
<gene>
    <name evidence="2" type="ORF">CYJ34_05520</name>
</gene>
<keyword evidence="3" id="KW-1185">Reference proteome</keyword>
<dbReference type="EMBL" id="PKGS01000003">
    <property type="protein sequence ID" value="PKZ16656.1"/>
    <property type="molecule type" value="Genomic_DNA"/>
</dbReference>
<organism evidence="2 3">
    <name type="scientific">Anaerococcus octavius</name>
    <dbReference type="NCBI Taxonomy" id="54007"/>
    <lineage>
        <taxon>Bacteria</taxon>
        <taxon>Bacillati</taxon>
        <taxon>Bacillota</taxon>
        <taxon>Tissierellia</taxon>
        <taxon>Tissierellales</taxon>
        <taxon>Peptoniphilaceae</taxon>
        <taxon>Anaerococcus</taxon>
    </lineage>
</organism>
<sequence length="50" mass="5786">MNLQSWILLIIIFIVCAYIVYTRFIKNDANEGCKDCPGHNPKKGFNKNKI</sequence>
<evidence type="ECO:0000313" key="2">
    <source>
        <dbReference type="EMBL" id="PKZ16656.1"/>
    </source>
</evidence>
<proteinExistence type="predicted"/>
<dbReference type="AlphaFoldDB" id="A0A2I1M956"/>
<accession>A0A2I1M956</accession>
<keyword evidence="1" id="KW-1133">Transmembrane helix</keyword>
<evidence type="ECO:0000256" key="1">
    <source>
        <dbReference type="SAM" id="Phobius"/>
    </source>
</evidence>
<protein>
    <submittedName>
        <fullName evidence="2">FeoB-associated Cys-rich membrane protein</fullName>
    </submittedName>
</protein>
<comment type="caution">
    <text evidence="2">The sequence shown here is derived from an EMBL/GenBank/DDBJ whole genome shotgun (WGS) entry which is preliminary data.</text>
</comment>
<keyword evidence="1" id="KW-0812">Transmembrane</keyword>
<feature type="transmembrane region" description="Helical" evidence="1">
    <location>
        <begin position="6"/>
        <end position="24"/>
    </location>
</feature>
<dbReference type="Proteomes" id="UP000234335">
    <property type="component" value="Unassembled WGS sequence"/>
</dbReference>
<dbReference type="Pfam" id="PF12669">
    <property type="entry name" value="FeoB_associated"/>
    <property type="match status" value="1"/>
</dbReference>
<dbReference type="RefSeq" id="WP_101540317.1">
    <property type="nucleotide sequence ID" value="NZ_JAPJPW010000010.1"/>
</dbReference>
<keyword evidence="1" id="KW-0472">Membrane</keyword>